<name>A0AAE8Y895_9CAUD</name>
<dbReference type="GeneID" id="80019717"/>
<dbReference type="EMBL" id="OK040790">
    <property type="protein sequence ID" value="UDL15868.1"/>
    <property type="molecule type" value="Genomic_DNA"/>
</dbReference>
<evidence type="ECO:0000313" key="1">
    <source>
        <dbReference type="EMBL" id="UDL15868.1"/>
    </source>
</evidence>
<dbReference type="Proteomes" id="UP000827768">
    <property type="component" value="Segment"/>
</dbReference>
<accession>A0AAE8Y895</accession>
<dbReference type="KEGG" id="vg:80019717"/>
<proteinExistence type="predicted"/>
<dbReference type="RefSeq" id="YP_010755108.1">
    <property type="nucleotide sequence ID" value="NC_073468.1"/>
</dbReference>
<sequence>MIKQDTFPATVALSAADFEVPIEEMTSRPPTPGAAPINTARVVITEDRIMVAKDTPQGPLVVFSEEIDPLTHFKASDSSQKDSYVVTVTGKRVVWRKDSSCGCGSRLRTWRPYKYASSIADPGPNE</sequence>
<keyword evidence="2" id="KW-1185">Reference proteome</keyword>
<organism evidence="1 2">
    <name type="scientific">Microbacterium phage Pumpernickel</name>
    <dbReference type="NCBI Taxonomy" id="2885983"/>
    <lineage>
        <taxon>Viruses</taxon>
        <taxon>Duplodnaviria</taxon>
        <taxon>Heunggongvirae</taxon>
        <taxon>Uroviricota</taxon>
        <taxon>Caudoviricetes</taxon>
        <taxon>Pumpernickelvirus</taxon>
        <taxon>Pumpernickelvirus pumpernickel</taxon>
    </lineage>
</organism>
<gene>
    <name evidence="1" type="primary">77</name>
    <name evidence="1" type="ORF">SEA_PUMPERNICKEL_77</name>
</gene>
<evidence type="ECO:0000313" key="2">
    <source>
        <dbReference type="Proteomes" id="UP000827768"/>
    </source>
</evidence>
<reference evidence="1" key="1">
    <citation type="submission" date="2021-09" db="EMBL/GenBank/DDBJ databases">
        <authorList>
            <person name="Andersen S.H."/>
            <person name="Beall E.A."/>
            <person name="Cappelle B."/>
            <person name="Falteisek K.J."/>
            <person name="Fenske B.A."/>
            <person name="Gansluckner N.W."/>
            <person name="Gilbertson S.M."/>
            <person name="Krings K.J."/>
            <person name="Mobeck M."/>
            <person name="Odeku J.O."/>
            <person name="Poncelet M.E."/>
            <person name="Rohr J.R."/>
            <person name="Rolands L."/>
            <person name="Whipple C.D."/>
            <person name="Whipple E.M."/>
            <person name="Spring A.M."/>
            <person name="Klyczek K."/>
            <person name="Garlena R.A."/>
            <person name="Russell D.A."/>
            <person name="Pope W.H."/>
            <person name="Jacobs-Sera D."/>
            <person name="Hatfull G.F."/>
        </authorList>
    </citation>
    <scope>NUCLEOTIDE SEQUENCE</scope>
</reference>
<protein>
    <submittedName>
        <fullName evidence="1">Uncharacterized protein</fullName>
    </submittedName>
</protein>